<reference evidence="3" key="1">
    <citation type="submission" date="2021-11" db="EMBL/GenBank/DDBJ databases">
        <title>Genome sequence.</title>
        <authorList>
            <person name="Sun Q."/>
        </authorList>
    </citation>
    <scope>NUCLEOTIDE SEQUENCE</scope>
    <source>
        <strain evidence="3">JC732</strain>
    </source>
</reference>
<dbReference type="InterPro" id="IPR027558">
    <property type="entry name" value="Pre_pil_HX9DG_C"/>
</dbReference>
<evidence type="ECO:0000259" key="2">
    <source>
        <dbReference type="Pfam" id="PF07596"/>
    </source>
</evidence>
<dbReference type="InterPro" id="IPR011453">
    <property type="entry name" value="DUF1559"/>
</dbReference>
<proteinExistence type="predicted"/>
<dbReference type="InterPro" id="IPR012902">
    <property type="entry name" value="N_methyl_site"/>
</dbReference>
<dbReference type="NCBIfam" id="TIGR04294">
    <property type="entry name" value="pre_pil_HX9DG"/>
    <property type="match status" value="1"/>
</dbReference>
<protein>
    <submittedName>
        <fullName evidence="3">DUF1559 domain-containing protein</fullName>
    </submittedName>
</protein>
<dbReference type="Gene3D" id="3.30.700.10">
    <property type="entry name" value="Glycoprotein, Type 4 Pilin"/>
    <property type="match status" value="1"/>
</dbReference>
<dbReference type="SUPFAM" id="SSF54523">
    <property type="entry name" value="Pili subunits"/>
    <property type="match status" value="1"/>
</dbReference>
<evidence type="ECO:0000313" key="3">
    <source>
        <dbReference type="EMBL" id="MCC9630849.1"/>
    </source>
</evidence>
<accession>A0A9X1MQC8</accession>
<feature type="domain" description="DUF1559" evidence="2">
    <location>
        <begin position="33"/>
        <end position="315"/>
    </location>
</feature>
<sequence>MNTRNRTAFTLVELLVVIAIIGVLIALLLPAVQQAREAARRMHCSNNMKQIGLAIHNYHDTFNSLPPGGLWALDVGWVYDPVTNPAPSPNPQRGSILVHLLPFIEQGALYDKINFRGTGNVQDQWADKPANTKRVRQVIVQPYVCPSDTAGGLTSNNNGAHNYSANYGPTYVNATGNPNCPCAQGAALNGFRNDTKHNDRNPAGPFSRRGNKYVGNFAQTTDGLSNTIYFGEVRTDCSNHANAGWAGANNGNGLAGTLVPINTDTCHTQAEAPGGDTCFAMCNWNLELGFKSLHPGGAQFLKGDGSVSFIAETINHTTYQRLGQRDDGLVVDL</sequence>
<keyword evidence="4" id="KW-1185">Reference proteome</keyword>
<evidence type="ECO:0000313" key="4">
    <source>
        <dbReference type="Proteomes" id="UP001139103"/>
    </source>
</evidence>
<name>A0A9X1MQC8_9BACT</name>
<feature type="transmembrane region" description="Helical" evidence="1">
    <location>
        <begin position="12"/>
        <end position="32"/>
    </location>
</feature>
<dbReference type="Proteomes" id="UP001139103">
    <property type="component" value="Unassembled WGS sequence"/>
</dbReference>
<dbReference type="AlphaFoldDB" id="A0A9X1MQC8"/>
<organism evidence="3 4">
    <name type="scientific">Blastopirellula sediminis</name>
    <dbReference type="NCBI Taxonomy" id="2894196"/>
    <lineage>
        <taxon>Bacteria</taxon>
        <taxon>Pseudomonadati</taxon>
        <taxon>Planctomycetota</taxon>
        <taxon>Planctomycetia</taxon>
        <taxon>Pirellulales</taxon>
        <taxon>Pirellulaceae</taxon>
        <taxon>Blastopirellula</taxon>
    </lineage>
</organism>
<keyword evidence="1" id="KW-1133">Transmembrane helix</keyword>
<dbReference type="PANTHER" id="PTHR30093:SF2">
    <property type="entry name" value="TYPE II SECRETION SYSTEM PROTEIN H"/>
    <property type="match status" value="1"/>
</dbReference>
<gene>
    <name evidence="3" type="ORF">LOC68_20855</name>
</gene>
<keyword evidence="1" id="KW-0812">Transmembrane</keyword>
<dbReference type="EMBL" id="JAJKFT010000010">
    <property type="protein sequence ID" value="MCC9630849.1"/>
    <property type="molecule type" value="Genomic_DNA"/>
</dbReference>
<dbReference type="InterPro" id="IPR045584">
    <property type="entry name" value="Pilin-like"/>
</dbReference>
<dbReference type="PANTHER" id="PTHR30093">
    <property type="entry name" value="GENERAL SECRETION PATHWAY PROTEIN G"/>
    <property type="match status" value="1"/>
</dbReference>
<dbReference type="Pfam" id="PF07596">
    <property type="entry name" value="SBP_bac_10"/>
    <property type="match status" value="1"/>
</dbReference>
<dbReference type="Pfam" id="PF07963">
    <property type="entry name" value="N_methyl"/>
    <property type="match status" value="1"/>
</dbReference>
<keyword evidence="1" id="KW-0472">Membrane</keyword>
<evidence type="ECO:0000256" key="1">
    <source>
        <dbReference type="SAM" id="Phobius"/>
    </source>
</evidence>
<comment type="caution">
    <text evidence="3">The sequence shown here is derived from an EMBL/GenBank/DDBJ whole genome shotgun (WGS) entry which is preliminary data.</text>
</comment>
<dbReference type="RefSeq" id="WP_230222328.1">
    <property type="nucleotide sequence ID" value="NZ_JAJKFT010000010.1"/>
</dbReference>
<dbReference type="NCBIfam" id="TIGR02532">
    <property type="entry name" value="IV_pilin_GFxxxE"/>
    <property type="match status" value="1"/>
</dbReference>